<keyword evidence="3" id="KW-0687">Ribonucleoprotein</keyword>
<dbReference type="GO" id="GO:0005886">
    <property type="term" value="C:plasma membrane"/>
    <property type="evidence" value="ECO:0007669"/>
    <property type="project" value="TreeGrafter"/>
</dbReference>
<proteinExistence type="inferred from homology"/>
<dbReference type="NCBIfam" id="TIGR00012">
    <property type="entry name" value="L29"/>
    <property type="match status" value="1"/>
</dbReference>
<dbReference type="FunFam" id="6.10.250.3450:FF:000001">
    <property type="entry name" value="60S ribosomal protein L35"/>
    <property type="match status" value="1"/>
</dbReference>
<keyword evidence="2" id="KW-0689">Ribosomal protein</keyword>
<evidence type="ECO:0000256" key="5">
    <source>
        <dbReference type="ARBA" id="ARBA00035334"/>
    </source>
</evidence>
<dbReference type="EMBL" id="CAJNOR010003305">
    <property type="protein sequence ID" value="CAF1400410.1"/>
    <property type="molecule type" value="Genomic_DNA"/>
</dbReference>
<dbReference type="Pfam" id="PF00831">
    <property type="entry name" value="Ribosomal_L29"/>
    <property type="match status" value="1"/>
</dbReference>
<dbReference type="HAMAP" id="MF_00374">
    <property type="entry name" value="Ribosomal_uL29"/>
    <property type="match status" value="1"/>
</dbReference>
<dbReference type="GO" id="GO:0030514">
    <property type="term" value="P:negative regulation of BMP signaling pathway"/>
    <property type="evidence" value="ECO:0007669"/>
    <property type="project" value="TreeGrafter"/>
</dbReference>
<dbReference type="PANTHER" id="PTHR21068:SF43">
    <property type="entry name" value="SPARTIN"/>
    <property type="match status" value="1"/>
</dbReference>
<dbReference type="GO" id="GO:1990904">
    <property type="term" value="C:ribonucleoprotein complex"/>
    <property type="evidence" value="ECO:0007669"/>
    <property type="project" value="UniProtKB-KW"/>
</dbReference>
<dbReference type="GO" id="GO:0003735">
    <property type="term" value="F:structural constituent of ribosome"/>
    <property type="evidence" value="ECO:0007669"/>
    <property type="project" value="InterPro"/>
</dbReference>
<evidence type="ECO:0000256" key="2">
    <source>
        <dbReference type="ARBA" id="ARBA00022980"/>
    </source>
</evidence>
<dbReference type="Proteomes" id="UP000663828">
    <property type="component" value="Unassembled WGS sequence"/>
</dbReference>
<dbReference type="AlphaFoldDB" id="A0A815L233"/>
<keyword evidence="8" id="KW-1185">Reference proteome</keyword>
<reference evidence="7" key="1">
    <citation type="submission" date="2021-02" db="EMBL/GenBank/DDBJ databases">
        <authorList>
            <person name="Nowell W R."/>
        </authorList>
    </citation>
    <scope>NUCLEOTIDE SEQUENCE</scope>
</reference>
<sequence>MATMSALFQKLNPRPEATAASLKREANDYLQRATNLEKNQQYDEASVLYKRVVSLISSHENTSAVDEELNAIKRNANQHLLQSSLQQNRSKDSNSIYQNMVRQLSDHVPQTINEQDLTEMAEQVFEDPSAFEPVTSDMTPENSNATVLFQLDEGARLFYIAKDGSIQTTSESLPLTIFEMSEGDETCGLLKLGSWIYPLHPKVSPSFKTGYDAYIFPNNTSIGEFVGLMFDESVIPDIRHFFEDVLSKLSVFMAQNGTPTYGESLTAAPTSGAVKLAEKSATNKPELVATVSRQTKESSTRKAEIIGEEEAAVEEELPYDTNTASGKLAAALITGTKFLTKQLATGVVMAENLIEQVSKNVHDKIVPNAQPTKVSKGLHVTARGLRTTSGVAVKASTYVVSKVGSMTLALARTFAPNLGKVEKRVKPDGTIETVKLSGLRGVGHAGLISFGVIYESCENAAKHLAANIASESVSVVKHKYGEDASVLTENAAYAIGNSALTAYYVGGLGPKSIFGQTMTRVKCSQIRGKKPDELQKQLVELRQELNTLRVGKVTGSGGAQKLGKIRNVRKSIARVLIVTHQTTKDNLRALYHGKKYKPKDLRQRKTRAIRRLLTPKEKSIRLKKIQRRQWAFPQRTYAVKA</sequence>
<evidence type="ECO:0000259" key="6">
    <source>
        <dbReference type="Pfam" id="PF06911"/>
    </source>
</evidence>
<dbReference type="InterPro" id="IPR036181">
    <property type="entry name" value="MIT_dom_sf"/>
</dbReference>
<dbReference type="GO" id="GO:0005840">
    <property type="term" value="C:ribosome"/>
    <property type="evidence" value="ECO:0007669"/>
    <property type="project" value="UniProtKB-KW"/>
</dbReference>
<dbReference type="Pfam" id="PF06911">
    <property type="entry name" value="Senescence"/>
    <property type="match status" value="1"/>
</dbReference>
<dbReference type="PANTHER" id="PTHR21068">
    <property type="entry name" value="SPARTIN"/>
    <property type="match status" value="1"/>
</dbReference>
<evidence type="ECO:0000313" key="7">
    <source>
        <dbReference type="EMBL" id="CAF1400410.1"/>
    </source>
</evidence>
<dbReference type="CDD" id="cd00427">
    <property type="entry name" value="Ribosomal_L29_HIP"/>
    <property type="match status" value="1"/>
</dbReference>
<accession>A0A815L233</accession>
<feature type="domain" description="Senescence" evidence="6">
    <location>
        <begin position="331"/>
        <end position="516"/>
    </location>
</feature>
<dbReference type="FunFam" id="1.10.287.310:FF:000002">
    <property type="entry name" value="60S ribosomal protein L35"/>
    <property type="match status" value="1"/>
</dbReference>
<dbReference type="Gene3D" id="1.10.287.310">
    <property type="match status" value="1"/>
</dbReference>
<comment type="similarity">
    <text evidence="1">Belongs to the universal ribosomal protein uL29 family.</text>
</comment>
<dbReference type="PROSITE" id="PS00579">
    <property type="entry name" value="RIBOSOMAL_L29"/>
    <property type="match status" value="1"/>
</dbReference>
<organism evidence="7 8">
    <name type="scientific">Adineta ricciae</name>
    <name type="common">Rotifer</name>
    <dbReference type="NCBI Taxonomy" id="249248"/>
    <lineage>
        <taxon>Eukaryota</taxon>
        <taxon>Metazoa</taxon>
        <taxon>Spiralia</taxon>
        <taxon>Gnathifera</taxon>
        <taxon>Rotifera</taxon>
        <taxon>Eurotatoria</taxon>
        <taxon>Bdelloidea</taxon>
        <taxon>Adinetida</taxon>
        <taxon>Adinetidae</taxon>
        <taxon>Adineta</taxon>
    </lineage>
</organism>
<evidence type="ECO:0000313" key="8">
    <source>
        <dbReference type="Proteomes" id="UP000663828"/>
    </source>
</evidence>
<dbReference type="GO" id="GO:0006412">
    <property type="term" value="P:translation"/>
    <property type="evidence" value="ECO:0007669"/>
    <property type="project" value="InterPro"/>
</dbReference>
<dbReference type="InterPro" id="IPR045036">
    <property type="entry name" value="Spartin-like"/>
</dbReference>
<evidence type="ECO:0000256" key="1">
    <source>
        <dbReference type="ARBA" id="ARBA00009254"/>
    </source>
</evidence>
<dbReference type="InterPro" id="IPR009686">
    <property type="entry name" value="Senescence/spartin_C"/>
</dbReference>
<gene>
    <name evidence="7" type="ORF">XAT740_LOCUS34105</name>
</gene>
<dbReference type="InterPro" id="IPR001854">
    <property type="entry name" value="Ribosomal_uL29"/>
</dbReference>
<evidence type="ECO:0000256" key="3">
    <source>
        <dbReference type="ARBA" id="ARBA00023274"/>
    </source>
</evidence>
<dbReference type="InterPro" id="IPR036049">
    <property type="entry name" value="Ribosomal_uL29_sf"/>
</dbReference>
<dbReference type="GO" id="GO:0051301">
    <property type="term" value="P:cell division"/>
    <property type="evidence" value="ECO:0007669"/>
    <property type="project" value="TreeGrafter"/>
</dbReference>
<dbReference type="SUPFAM" id="SSF116846">
    <property type="entry name" value="MIT domain"/>
    <property type="match status" value="1"/>
</dbReference>
<dbReference type="InterPro" id="IPR018254">
    <property type="entry name" value="Ribosomal_uL29_CS"/>
</dbReference>
<dbReference type="SUPFAM" id="SSF46561">
    <property type="entry name" value="Ribosomal protein L29 (L29p)"/>
    <property type="match status" value="1"/>
</dbReference>
<protein>
    <recommendedName>
        <fullName evidence="4">Large ribosomal subunit protein uL29</fullName>
    </recommendedName>
    <alternativeName>
        <fullName evidence="5">60S ribosomal protein L35</fullName>
    </alternativeName>
</protein>
<evidence type="ECO:0000256" key="4">
    <source>
        <dbReference type="ARBA" id="ARBA00035204"/>
    </source>
</evidence>
<comment type="caution">
    <text evidence="7">The sequence shown here is derived from an EMBL/GenBank/DDBJ whole genome shotgun (WGS) entry which is preliminary data.</text>
</comment>
<dbReference type="Gene3D" id="6.10.250.3450">
    <property type="match status" value="1"/>
</dbReference>
<name>A0A815L233_ADIRI</name>